<organism evidence="1 2">
    <name type="scientific">Elysia crispata</name>
    <name type="common">lettuce slug</name>
    <dbReference type="NCBI Taxonomy" id="231223"/>
    <lineage>
        <taxon>Eukaryota</taxon>
        <taxon>Metazoa</taxon>
        <taxon>Spiralia</taxon>
        <taxon>Lophotrochozoa</taxon>
        <taxon>Mollusca</taxon>
        <taxon>Gastropoda</taxon>
        <taxon>Heterobranchia</taxon>
        <taxon>Euthyneura</taxon>
        <taxon>Panpulmonata</taxon>
        <taxon>Sacoglossa</taxon>
        <taxon>Placobranchoidea</taxon>
        <taxon>Plakobranchidae</taxon>
        <taxon>Elysia</taxon>
    </lineage>
</organism>
<evidence type="ECO:0000313" key="2">
    <source>
        <dbReference type="Proteomes" id="UP001283361"/>
    </source>
</evidence>
<accession>A0AAE0Z8M4</accession>
<dbReference type="AlphaFoldDB" id="A0AAE0Z8M4"/>
<dbReference type="Proteomes" id="UP001283361">
    <property type="component" value="Unassembled WGS sequence"/>
</dbReference>
<reference evidence="1" key="1">
    <citation type="journal article" date="2023" name="G3 (Bethesda)">
        <title>A reference genome for the long-term kleptoplast-retaining sea slug Elysia crispata morphotype clarki.</title>
        <authorList>
            <person name="Eastman K.E."/>
            <person name="Pendleton A.L."/>
            <person name="Shaikh M.A."/>
            <person name="Suttiyut T."/>
            <person name="Ogas R."/>
            <person name="Tomko P."/>
            <person name="Gavelis G."/>
            <person name="Widhalm J.R."/>
            <person name="Wisecaver J.H."/>
        </authorList>
    </citation>
    <scope>NUCLEOTIDE SEQUENCE</scope>
    <source>
        <strain evidence="1">ECLA1</strain>
    </source>
</reference>
<dbReference type="EMBL" id="JAWDGP010004366">
    <property type="protein sequence ID" value="KAK3764884.1"/>
    <property type="molecule type" value="Genomic_DNA"/>
</dbReference>
<proteinExistence type="predicted"/>
<sequence>MILGVRNVSERSVRTSMQCLHNQLKSRFVSMSYINSRRSKGLNLNKVLHKTGTRGSQVTSFDIESPLDADMLQVRLMETVVILNVPF</sequence>
<keyword evidence="2" id="KW-1185">Reference proteome</keyword>
<name>A0AAE0Z8M4_9GAST</name>
<evidence type="ECO:0000313" key="1">
    <source>
        <dbReference type="EMBL" id="KAK3764884.1"/>
    </source>
</evidence>
<gene>
    <name evidence="1" type="ORF">RRG08_025406</name>
</gene>
<protein>
    <submittedName>
        <fullName evidence="1">Uncharacterized protein</fullName>
    </submittedName>
</protein>
<comment type="caution">
    <text evidence="1">The sequence shown here is derived from an EMBL/GenBank/DDBJ whole genome shotgun (WGS) entry which is preliminary data.</text>
</comment>